<dbReference type="EMBL" id="FONG01000008">
    <property type="protein sequence ID" value="SFF10845.1"/>
    <property type="molecule type" value="Genomic_DNA"/>
</dbReference>
<proteinExistence type="predicted"/>
<feature type="signal peptide" evidence="2">
    <location>
        <begin position="1"/>
        <end position="22"/>
    </location>
</feature>
<dbReference type="PROSITE" id="PS51257">
    <property type="entry name" value="PROKAR_LIPOPROTEIN"/>
    <property type="match status" value="1"/>
</dbReference>
<dbReference type="RefSeq" id="WP_177246458.1">
    <property type="nucleotide sequence ID" value="NZ_FONG01000008.1"/>
</dbReference>
<evidence type="ECO:0000313" key="3">
    <source>
        <dbReference type="EMBL" id="SFF10845.1"/>
    </source>
</evidence>
<reference evidence="4" key="1">
    <citation type="submission" date="2016-10" db="EMBL/GenBank/DDBJ databases">
        <authorList>
            <person name="Varghese N."/>
            <person name="Submissions S."/>
        </authorList>
    </citation>
    <scope>NUCLEOTIDE SEQUENCE [LARGE SCALE GENOMIC DNA]</scope>
    <source>
        <strain evidence="4">CGMCC 4.3510</strain>
    </source>
</reference>
<feature type="region of interest" description="Disordered" evidence="1">
    <location>
        <begin position="23"/>
        <end position="57"/>
    </location>
</feature>
<feature type="chain" id="PRO_5038945071" evidence="2">
    <location>
        <begin position="23"/>
        <end position="211"/>
    </location>
</feature>
<name>A0A1I2FZL4_9ACTN</name>
<dbReference type="AlphaFoldDB" id="A0A1I2FZL4"/>
<gene>
    <name evidence="3" type="ORF">SAMN05216251_108184</name>
</gene>
<evidence type="ECO:0000256" key="1">
    <source>
        <dbReference type="SAM" id="MobiDB-lite"/>
    </source>
</evidence>
<keyword evidence="2" id="KW-0732">Signal</keyword>
<accession>A0A1I2FZL4</accession>
<organism evidence="3 4">
    <name type="scientific">Actinacidiphila alni</name>
    <dbReference type="NCBI Taxonomy" id="380248"/>
    <lineage>
        <taxon>Bacteria</taxon>
        <taxon>Bacillati</taxon>
        <taxon>Actinomycetota</taxon>
        <taxon>Actinomycetes</taxon>
        <taxon>Kitasatosporales</taxon>
        <taxon>Streptomycetaceae</taxon>
        <taxon>Actinacidiphila</taxon>
    </lineage>
</organism>
<feature type="compositionally biased region" description="Polar residues" evidence="1">
    <location>
        <begin position="39"/>
        <end position="48"/>
    </location>
</feature>
<evidence type="ECO:0000313" key="4">
    <source>
        <dbReference type="Proteomes" id="UP000199323"/>
    </source>
</evidence>
<dbReference type="STRING" id="380248.SAMN05216251_108184"/>
<dbReference type="Proteomes" id="UP000199323">
    <property type="component" value="Unassembled WGS sequence"/>
</dbReference>
<protein>
    <submittedName>
        <fullName evidence="3">Uncharacterized protein</fullName>
    </submittedName>
</protein>
<keyword evidence="4" id="KW-1185">Reference proteome</keyword>
<sequence>MQKRRRVAIGVAVLAGAVTLAACGSGSDSTSDDSKGAGNSPSAAGSTDSKPAAASVAWPAPADASAQVKAAGLPMLGQEGQVLHIHSHLDVFVDGKAVTVPALIGIDEAKQQISPLHTHDTSGVVHIESPVKADFTLGEFMTEWNVPLTKDTLGTLKTGGGKELHVYVNGKEQTGDPAAIKLAAHEEIALVYGAPSQKVTVPDSYDWPQGL</sequence>
<evidence type="ECO:0000256" key="2">
    <source>
        <dbReference type="SAM" id="SignalP"/>
    </source>
</evidence>